<feature type="region of interest" description="Disordered" evidence="1">
    <location>
        <begin position="1"/>
        <end position="42"/>
    </location>
</feature>
<organism evidence="2 3">
    <name type="scientific">Ostreobium quekettii</name>
    <dbReference type="NCBI Taxonomy" id="121088"/>
    <lineage>
        <taxon>Eukaryota</taxon>
        <taxon>Viridiplantae</taxon>
        <taxon>Chlorophyta</taxon>
        <taxon>core chlorophytes</taxon>
        <taxon>Ulvophyceae</taxon>
        <taxon>TCBD clade</taxon>
        <taxon>Bryopsidales</taxon>
        <taxon>Ostreobineae</taxon>
        <taxon>Ostreobiaceae</taxon>
        <taxon>Ostreobium</taxon>
    </lineage>
</organism>
<dbReference type="AlphaFoldDB" id="A0A8S1IM15"/>
<dbReference type="EMBL" id="CAJHUC010000368">
    <property type="protein sequence ID" value="CAD7695622.1"/>
    <property type="molecule type" value="Genomic_DNA"/>
</dbReference>
<name>A0A8S1IM15_9CHLO</name>
<protein>
    <submittedName>
        <fullName evidence="2">Uncharacterized protein</fullName>
    </submittedName>
</protein>
<sequence length="158" mass="16943">MGVASGSDNVTASSGTSSSGASVDEDGDGCPEGTMASASASVGDRVSNATACVPIEGMADIRHGTAQSLRTPYSTRPLENHFEHYQRKGGELMVISIHAAGFVYSRCGSAVRGFMQTIVCLTMFANDLHSPQWLWHLTCPPRRSPKWGMHEKRCLCLH</sequence>
<evidence type="ECO:0000313" key="3">
    <source>
        <dbReference type="Proteomes" id="UP000708148"/>
    </source>
</evidence>
<dbReference type="Proteomes" id="UP000708148">
    <property type="component" value="Unassembled WGS sequence"/>
</dbReference>
<reference evidence="2" key="1">
    <citation type="submission" date="2020-12" db="EMBL/GenBank/DDBJ databases">
        <authorList>
            <person name="Iha C."/>
        </authorList>
    </citation>
    <scope>NUCLEOTIDE SEQUENCE</scope>
</reference>
<evidence type="ECO:0000256" key="1">
    <source>
        <dbReference type="SAM" id="MobiDB-lite"/>
    </source>
</evidence>
<keyword evidence="3" id="KW-1185">Reference proteome</keyword>
<feature type="compositionally biased region" description="Low complexity" evidence="1">
    <location>
        <begin position="10"/>
        <end position="22"/>
    </location>
</feature>
<accession>A0A8S1IM15</accession>
<gene>
    <name evidence="2" type="ORF">OSTQU699_LOCUS983</name>
</gene>
<proteinExistence type="predicted"/>
<evidence type="ECO:0000313" key="2">
    <source>
        <dbReference type="EMBL" id="CAD7695622.1"/>
    </source>
</evidence>
<comment type="caution">
    <text evidence="2">The sequence shown here is derived from an EMBL/GenBank/DDBJ whole genome shotgun (WGS) entry which is preliminary data.</text>
</comment>